<sequence length="306" mass="32884">MIDRRLHVLRVLAAQGTVTAAAAALDYTPSAVSHQLRSLAHDLGVTLLEHDGRGVRLTPAARVLLEHTDELFERWEAIRGELAAVDEERSGTLRLCGFSTAAAALLPELAVRVVERHPQCAVHIIEADPEECFDLLVADKADLGVVVATSSLPPRSDPRFEQQSLFDDPLDLLVPVGHPLAGKESVPLSEAADEPWILDRPGRPHRQLVLTACAAAGFSPSEAHQSAEWDTGAALVAAGLGVALVPRLARLPDDYRIARVPLRGDPTPSRHVLTGVRRGSLRQPIIAEALAELREIADRSGATASR</sequence>
<dbReference type="GO" id="GO:0003700">
    <property type="term" value="F:DNA-binding transcription factor activity"/>
    <property type="evidence" value="ECO:0007669"/>
    <property type="project" value="InterPro"/>
</dbReference>
<dbReference type="GO" id="GO:0003677">
    <property type="term" value="F:DNA binding"/>
    <property type="evidence" value="ECO:0007669"/>
    <property type="project" value="UniProtKB-KW"/>
</dbReference>
<evidence type="ECO:0000256" key="1">
    <source>
        <dbReference type="ARBA" id="ARBA00009437"/>
    </source>
</evidence>
<reference evidence="6" key="1">
    <citation type="submission" date="2022-01" db="EMBL/GenBank/DDBJ databases">
        <title>Nocardioidaceae gen. sp. A5X3R13.</title>
        <authorList>
            <person name="Lopez Marin M.A."/>
            <person name="Uhlik O."/>
        </authorList>
    </citation>
    <scope>NUCLEOTIDE SEQUENCE</scope>
    <source>
        <strain evidence="6">A5X3R13</strain>
    </source>
</reference>
<dbReference type="Pfam" id="PF03466">
    <property type="entry name" value="LysR_substrate"/>
    <property type="match status" value="1"/>
</dbReference>
<dbReference type="CDD" id="cd08423">
    <property type="entry name" value="PBP2_LTTR_like_6"/>
    <property type="match status" value="1"/>
</dbReference>
<dbReference type="InterPro" id="IPR005119">
    <property type="entry name" value="LysR_subst-bd"/>
</dbReference>
<keyword evidence="3" id="KW-0238">DNA-binding</keyword>
<evidence type="ECO:0000259" key="5">
    <source>
        <dbReference type="PROSITE" id="PS50931"/>
    </source>
</evidence>
<evidence type="ECO:0000256" key="4">
    <source>
        <dbReference type="ARBA" id="ARBA00023163"/>
    </source>
</evidence>
<keyword evidence="7" id="KW-1185">Reference proteome</keyword>
<dbReference type="SUPFAM" id="SSF46785">
    <property type="entry name" value="Winged helix' DNA-binding domain"/>
    <property type="match status" value="1"/>
</dbReference>
<accession>A0AA46TGF7</accession>
<keyword evidence="2" id="KW-0805">Transcription regulation</keyword>
<dbReference type="PANTHER" id="PTHR30346:SF29">
    <property type="entry name" value="LYSR SUBSTRATE-BINDING"/>
    <property type="match status" value="1"/>
</dbReference>
<dbReference type="Gene3D" id="3.40.190.10">
    <property type="entry name" value="Periplasmic binding protein-like II"/>
    <property type="match status" value="2"/>
</dbReference>
<dbReference type="InterPro" id="IPR036388">
    <property type="entry name" value="WH-like_DNA-bd_sf"/>
</dbReference>
<dbReference type="PROSITE" id="PS50931">
    <property type="entry name" value="HTH_LYSR"/>
    <property type="match status" value="1"/>
</dbReference>
<comment type="similarity">
    <text evidence="1">Belongs to the LysR transcriptional regulatory family.</text>
</comment>
<proteinExistence type="inferred from homology"/>
<protein>
    <submittedName>
        <fullName evidence="6">LysR family transcriptional regulator</fullName>
    </submittedName>
</protein>
<dbReference type="Proteomes" id="UP001164390">
    <property type="component" value="Chromosome"/>
</dbReference>
<dbReference type="InterPro" id="IPR036390">
    <property type="entry name" value="WH_DNA-bd_sf"/>
</dbReference>
<dbReference type="SUPFAM" id="SSF53850">
    <property type="entry name" value="Periplasmic binding protein-like II"/>
    <property type="match status" value="1"/>
</dbReference>
<dbReference type="InterPro" id="IPR000847">
    <property type="entry name" value="LysR_HTH_N"/>
</dbReference>
<evidence type="ECO:0000313" key="7">
    <source>
        <dbReference type="Proteomes" id="UP001164390"/>
    </source>
</evidence>
<dbReference type="KEGG" id="sgrg:L0C25_17860"/>
<dbReference type="PANTHER" id="PTHR30346">
    <property type="entry name" value="TRANSCRIPTIONAL DUAL REGULATOR HCAR-RELATED"/>
    <property type="match status" value="1"/>
</dbReference>
<organism evidence="6 7">
    <name type="scientific">Solicola gregarius</name>
    <dbReference type="NCBI Taxonomy" id="2908642"/>
    <lineage>
        <taxon>Bacteria</taxon>
        <taxon>Bacillati</taxon>
        <taxon>Actinomycetota</taxon>
        <taxon>Actinomycetes</taxon>
        <taxon>Propionibacteriales</taxon>
        <taxon>Nocardioidaceae</taxon>
        <taxon>Solicola</taxon>
    </lineage>
</organism>
<gene>
    <name evidence="6" type="ORF">L0C25_17860</name>
</gene>
<keyword evidence="4" id="KW-0804">Transcription</keyword>
<feature type="domain" description="HTH lysR-type" evidence="5">
    <location>
        <begin position="1"/>
        <end position="58"/>
    </location>
</feature>
<evidence type="ECO:0000256" key="3">
    <source>
        <dbReference type="ARBA" id="ARBA00023125"/>
    </source>
</evidence>
<evidence type="ECO:0000256" key="2">
    <source>
        <dbReference type="ARBA" id="ARBA00023015"/>
    </source>
</evidence>
<name>A0AA46TGF7_9ACTN</name>
<dbReference type="RefSeq" id="WP_271633084.1">
    <property type="nucleotide sequence ID" value="NZ_CP094970.1"/>
</dbReference>
<dbReference type="Gene3D" id="1.10.10.10">
    <property type="entry name" value="Winged helix-like DNA-binding domain superfamily/Winged helix DNA-binding domain"/>
    <property type="match status" value="1"/>
</dbReference>
<dbReference type="AlphaFoldDB" id="A0AA46TGF7"/>
<dbReference type="EMBL" id="CP094970">
    <property type="protein sequence ID" value="UYM04384.1"/>
    <property type="molecule type" value="Genomic_DNA"/>
</dbReference>
<dbReference type="GO" id="GO:0032993">
    <property type="term" value="C:protein-DNA complex"/>
    <property type="evidence" value="ECO:0007669"/>
    <property type="project" value="TreeGrafter"/>
</dbReference>
<dbReference type="Pfam" id="PF00126">
    <property type="entry name" value="HTH_1"/>
    <property type="match status" value="1"/>
</dbReference>
<evidence type="ECO:0000313" key="6">
    <source>
        <dbReference type="EMBL" id="UYM04384.1"/>
    </source>
</evidence>